<feature type="domain" description="Resolvase/invertase-type recombinase catalytic" evidence="1">
    <location>
        <begin position="31"/>
        <end position="173"/>
    </location>
</feature>
<dbReference type="EMBL" id="BAABAT010000024">
    <property type="protein sequence ID" value="GAA4256345.1"/>
    <property type="molecule type" value="Genomic_DNA"/>
</dbReference>
<accession>A0ABP8DI00</accession>
<dbReference type="InterPro" id="IPR036162">
    <property type="entry name" value="Resolvase-like_N_sf"/>
</dbReference>
<keyword evidence="3" id="KW-1185">Reference proteome</keyword>
<sequence>MDIVVEDLLSDWIGREEASGSPAVRSEDLRFAFYGRVSTASFQERDSSRRWQRDVAEDLIAGHGGIAAEFFDVSRSRRLPWRDRPQAAALLAAVADPDRRFDAVVVGEYERAFCGNQLLALVPVFEAHDVQLWLPEVHGRLDLADASHQALDHAARGAVTAGGVAGAVACAARDAGADP</sequence>
<dbReference type="InterPro" id="IPR006119">
    <property type="entry name" value="Resolv_N"/>
</dbReference>
<evidence type="ECO:0000313" key="2">
    <source>
        <dbReference type="EMBL" id="GAA4256345.1"/>
    </source>
</evidence>
<gene>
    <name evidence="2" type="ORF">GCM10022255_068770</name>
</gene>
<protein>
    <recommendedName>
        <fullName evidence="1">Resolvase/invertase-type recombinase catalytic domain-containing protein</fullName>
    </recommendedName>
</protein>
<proteinExistence type="predicted"/>
<dbReference type="SMART" id="SM00857">
    <property type="entry name" value="Resolvase"/>
    <property type="match status" value="1"/>
</dbReference>
<evidence type="ECO:0000313" key="3">
    <source>
        <dbReference type="Proteomes" id="UP001500620"/>
    </source>
</evidence>
<dbReference type="Gene3D" id="3.40.50.1390">
    <property type="entry name" value="Resolvase, N-terminal catalytic domain"/>
    <property type="match status" value="1"/>
</dbReference>
<dbReference type="Proteomes" id="UP001500620">
    <property type="component" value="Unassembled WGS sequence"/>
</dbReference>
<organism evidence="2 3">
    <name type="scientific">Dactylosporangium darangshiense</name>
    <dbReference type="NCBI Taxonomy" id="579108"/>
    <lineage>
        <taxon>Bacteria</taxon>
        <taxon>Bacillati</taxon>
        <taxon>Actinomycetota</taxon>
        <taxon>Actinomycetes</taxon>
        <taxon>Micromonosporales</taxon>
        <taxon>Micromonosporaceae</taxon>
        <taxon>Dactylosporangium</taxon>
    </lineage>
</organism>
<dbReference type="RefSeq" id="WP_345133341.1">
    <property type="nucleotide sequence ID" value="NZ_BAABAT010000024.1"/>
</dbReference>
<reference evidence="3" key="1">
    <citation type="journal article" date="2019" name="Int. J. Syst. Evol. Microbiol.">
        <title>The Global Catalogue of Microorganisms (GCM) 10K type strain sequencing project: providing services to taxonomists for standard genome sequencing and annotation.</title>
        <authorList>
            <consortium name="The Broad Institute Genomics Platform"/>
            <consortium name="The Broad Institute Genome Sequencing Center for Infectious Disease"/>
            <person name="Wu L."/>
            <person name="Ma J."/>
        </authorList>
    </citation>
    <scope>NUCLEOTIDE SEQUENCE [LARGE SCALE GENOMIC DNA]</scope>
    <source>
        <strain evidence="3">JCM 17441</strain>
    </source>
</reference>
<evidence type="ECO:0000259" key="1">
    <source>
        <dbReference type="SMART" id="SM00857"/>
    </source>
</evidence>
<comment type="caution">
    <text evidence="2">The sequence shown here is derived from an EMBL/GenBank/DDBJ whole genome shotgun (WGS) entry which is preliminary data.</text>
</comment>
<name>A0ABP8DI00_9ACTN</name>
<dbReference type="SUPFAM" id="SSF53041">
    <property type="entry name" value="Resolvase-like"/>
    <property type="match status" value="1"/>
</dbReference>